<comment type="caution">
    <text evidence="1">The sequence shown here is derived from an EMBL/GenBank/DDBJ whole genome shotgun (WGS) entry which is preliminary data.</text>
</comment>
<accession>A0AC61L504</accession>
<evidence type="ECO:0000313" key="1">
    <source>
        <dbReference type="EMBL" id="PXF61297.1"/>
    </source>
</evidence>
<protein>
    <submittedName>
        <fullName evidence="1">Flagellar assembly protein FlaJ</fullName>
    </submittedName>
</protein>
<evidence type="ECO:0000313" key="2">
    <source>
        <dbReference type="Proteomes" id="UP000248329"/>
    </source>
</evidence>
<organism evidence="1 2">
    <name type="scientific">Candidatus Methanogaster sp</name>
    <dbReference type="NCBI Taxonomy" id="3386292"/>
    <lineage>
        <taxon>Archaea</taxon>
        <taxon>Methanobacteriati</taxon>
        <taxon>Methanobacteriota</taxon>
        <taxon>Stenosarchaea group</taxon>
        <taxon>Methanomicrobia</taxon>
        <taxon>Methanosarcinales</taxon>
        <taxon>ANME-2 cluster</taxon>
        <taxon>Candidatus Methanogasteraceae</taxon>
        <taxon>Candidatus Methanogaster</taxon>
    </lineage>
</organism>
<keyword evidence="1" id="KW-0966">Cell projection</keyword>
<keyword evidence="1" id="KW-0282">Flagellum</keyword>
<dbReference type="EMBL" id="PQXF01000006">
    <property type="protein sequence ID" value="PXF61297.1"/>
    <property type="molecule type" value="Genomic_DNA"/>
</dbReference>
<dbReference type="Proteomes" id="UP000248329">
    <property type="component" value="Unassembled WGS sequence"/>
</dbReference>
<sequence length="492" mass="53716">MSVEKRVADDLLFLLTYMASIATADIDRNELFKHTSEQKYELSIYFKRVYTLAAKWSYAYSRACKFISKKAKFVVLKEFFGRMASAMSSGEPEKEFLKNEMSTTESIYSNNYERSIEALKKWTDGYTALLISTTLIVMVILLSTMLYPLGEIHQTAFVISLVMVVICGIGVFTIRDAAPFEFRVHSLETGSKEQEIIKLLCRALLPAGFLLTLGLLLLQIPLGYIMIVAAAFVAPIGVMAVIDDGKITDRDFDFPAFIKTLGSLAGTMGTNPNIAMNHLDRETVGSLEPLVDTLHKSLSLELSPSLCWERFIKDSGSELMNRCTRIFNDAIKLGGDPAEIGRIVSSSSLAIVLLRMKRKPVSANFAGLVMLLHLAMSALLIFIIEIIVAFNNALTEMFESSGLAEGVEGGVADMAGLAGSFGSTSPAELIFLYQFTIASVLILTIADTAALTVADGGSKCKVFFYGAMITAISGLVMLVVPVLVSTMFAINV</sequence>
<gene>
    <name evidence="1" type="ORF">C4B59_04925</name>
</gene>
<keyword evidence="1" id="KW-0969">Cilium</keyword>
<proteinExistence type="predicted"/>
<reference evidence="1" key="1">
    <citation type="submission" date="2018-01" db="EMBL/GenBank/DDBJ databases">
        <authorList>
            <person name="Krukenberg V."/>
        </authorList>
    </citation>
    <scope>NUCLEOTIDE SEQUENCE</scope>
    <source>
        <strain evidence="1">E20ANME2</strain>
    </source>
</reference>
<name>A0AC61L504_9EURY</name>